<dbReference type="InterPro" id="IPR020846">
    <property type="entry name" value="MFS_dom"/>
</dbReference>
<evidence type="ECO:0000259" key="7">
    <source>
        <dbReference type="PROSITE" id="PS50850"/>
    </source>
</evidence>
<dbReference type="EMBL" id="CP013344">
    <property type="protein sequence ID" value="AMU88951.1"/>
    <property type="molecule type" value="Genomic_DNA"/>
</dbReference>
<dbReference type="InterPro" id="IPR050189">
    <property type="entry name" value="MFS_Efflux_Transporters"/>
</dbReference>
<evidence type="ECO:0000256" key="2">
    <source>
        <dbReference type="ARBA" id="ARBA00022475"/>
    </source>
</evidence>
<keyword evidence="5 6" id="KW-0472">Membrane</keyword>
<feature type="transmembrane region" description="Helical" evidence="6">
    <location>
        <begin position="111"/>
        <end position="131"/>
    </location>
</feature>
<evidence type="ECO:0000313" key="8">
    <source>
        <dbReference type="EMBL" id="AMU88951.1"/>
    </source>
</evidence>
<reference evidence="8 9" key="2">
    <citation type="journal article" date="2016" name="Genome Announc.">
        <title>Complete Genome Sequence of Sphingopyxis macrogoltabida Strain 203N (NBRC 111659), a Polyethylene Glycol Degrader.</title>
        <authorList>
            <person name="Ohtsubo Y."/>
            <person name="Nonoyama S."/>
            <person name="Nagata Y."/>
            <person name="Numata M."/>
            <person name="Tsuchikane K."/>
            <person name="Hosoyama A."/>
            <person name="Yamazoe A."/>
            <person name="Tsuda M."/>
            <person name="Fujita N."/>
            <person name="Kawai F."/>
        </authorList>
    </citation>
    <scope>NUCLEOTIDE SEQUENCE [LARGE SCALE GENOMIC DNA]</scope>
    <source>
        <strain evidence="8 9">203N</strain>
    </source>
</reference>
<evidence type="ECO:0000256" key="1">
    <source>
        <dbReference type="ARBA" id="ARBA00004651"/>
    </source>
</evidence>
<gene>
    <name evidence="8" type="ORF">ATM17_07830</name>
</gene>
<dbReference type="RefSeq" id="WP_054728119.1">
    <property type="nucleotide sequence ID" value="NZ_CP009429.1"/>
</dbReference>
<dbReference type="InterPro" id="IPR036259">
    <property type="entry name" value="MFS_trans_sf"/>
</dbReference>
<protein>
    <recommendedName>
        <fullName evidence="7">Major facilitator superfamily (MFS) profile domain-containing protein</fullName>
    </recommendedName>
</protein>
<keyword evidence="4 6" id="KW-1133">Transmembrane helix</keyword>
<dbReference type="Proteomes" id="UP000076088">
    <property type="component" value="Chromosome"/>
</dbReference>
<feature type="transmembrane region" description="Helical" evidence="6">
    <location>
        <begin position="56"/>
        <end position="72"/>
    </location>
</feature>
<feature type="transmembrane region" description="Helical" evidence="6">
    <location>
        <begin position="271"/>
        <end position="292"/>
    </location>
</feature>
<dbReference type="InterPro" id="IPR011701">
    <property type="entry name" value="MFS"/>
</dbReference>
<dbReference type="PROSITE" id="PS50850">
    <property type="entry name" value="MFS"/>
    <property type="match status" value="1"/>
</dbReference>
<reference evidence="9" key="1">
    <citation type="submission" date="2015-11" db="EMBL/GenBank/DDBJ databases">
        <title>Complete genome sequence of a polyethylene-glycol degrader Sphingopyxis macrogoltabida 203N (NBRC 111659).</title>
        <authorList>
            <person name="Yoshiyuki O."/>
            <person name="Shouta N."/>
            <person name="Nagata Y."/>
            <person name="Numata M."/>
            <person name="Tsuchikane K."/>
            <person name="Hosoyama A."/>
            <person name="Yamazoe A."/>
            <person name="Tsuda M."/>
            <person name="Fujita N."/>
            <person name="Kawai F."/>
        </authorList>
    </citation>
    <scope>NUCLEOTIDE SEQUENCE [LARGE SCALE GENOMIC DNA]</scope>
    <source>
        <strain evidence="9">203N</strain>
    </source>
</reference>
<evidence type="ECO:0000256" key="6">
    <source>
        <dbReference type="SAM" id="Phobius"/>
    </source>
</evidence>
<evidence type="ECO:0000256" key="3">
    <source>
        <dbReference type="ARBA" id="ARBA00022692"/>
    </source>
</evidence>
<feature type="transmembrane region" description="Helical" evidence="6">
    <location>
        <begin position="395"/>
        <end position="415"/>
    </location>
</feature>
<feature type="transmembrane region" description="Helical" evidence="6">
    <location>
        <begin position="186"/>
        <end position="202"/>
    </location>
</feature>
<feature type="transmembrane region" description="Helical" evidence="6">
    <location>
        <begin position="360"/>
        <end position="383"/>
    </location>
</feature>
<evidence type="ECO:0000313" key="9">
    <source>
        <dbReference type="Proteomes" id="UP000076088"/>
    </source>
</evidence>
<accession>A0AAC9AUR1</accession>
<feature type="domain" description="Major facilitator superfamily (MFS) profile" evidence="7">
    <location>
        <begin position="1"/>
        <end position="420"/>
    </location>
</feature>
<keyword evidence="9" id="KW-1185">Reference proteome</keyword>
<feature type="transmembrane region" description="Helical" evidence="6">
    <location>
        <begin position="299"/>
        <end position="320"/>
    </location>
</feature>
<dbReference type="Gene3D" id="1.20.1250.20">
    <property type="entry name" value="MFS general substrate transporter like domains"/>
    <property type="match status" value="1"/>
</dbReference>
<evidence type="ECO:0000256" key="4">
    <source>
        <dbReference type="ARBA" id="ARBA00022989"/>
    </source>
</evidence>
<feature type="transmembrane region" description="Helical" evidence="6">
    <location>
        <begin position="326"/>
        <end position="353"/>
    </location>
</feature>
<dbReference type="GO" id="GO:0022857">
    <property type="term" value="F:transmembrane transporter activity"/>
    <property type="evidence" value="ECO:0007669"/>
    <property type="project" value="InterPro"/>
</dbReference>
<dbReference type="AlphaFoldDB" id="A0AAC9AUR1"/>
<keyword evidence="2" id="KW-1003">Cell membrane</keyword>
<keyword evidence="3 6" id="KW-0812">Transmembrane</keyword>
<dbReference type="SUPFAM" id="SSF103473">
    <property type="entry name" value="MFS general substrate transporter"/>
    <property type="match status" value="1"/>
</dbReference>
<dbReference type="PANTHER" id="PTHR43124">
    <property type="entry name" value="PURINE EFFLUX PUMP PBUE"/>
    <property type="match status" value="1"/>
</dbReference>
<evidence type="ECO:0000256" key="5">
    <source>
        <dbReference type="ARBA" id="ARBA00023136"/>
    </source>
</evidence>
<dbReference type="PANTHER" id="PTHR43124:SF3">
    <property type="entry name" value="CHLORAMPHENICOL EFFLUX PUMP RV0191"/>
    <property type="match status" value="1"/>
</dbReference>
<comment type="subcellular location">
    <subcellularLocation>
        <location evidence="1">Cell membrane</location>
        <topology evidence="1">Multi-pass membrane protein</topology>
    </subcellularLocation>
</comment>
<organism evidence="8 9">
    <name type="scientific">Sphingopyxis macrogoltabida</name>
    <name type="common">Sphingomonas macrogoltabidus</name>
    <dbReference type="NCBI Taxonomy" id="33050"/>
    <lineage>
        <taxon>Bacteria</taxon>
        <taxon>Pseudomonadati</taxon>
        <taxon>Pseudomonadota</taxon>
        <taxon>Alphaproteobacteria</taxon>
        <taxon>Sphingomonadales</taxon>
        <taxon>Sphingomonadaceae</taxon>
        <taxon>Sphingopyxis</taxon>
    </lineage>
</organism>
<dbReference type="GO" id="GO:0005886">
    <property type="term" value="C:plasma membrane"/>
    <property type="evidence" value="ECO:0007669"/>
    <property type="project" value="UniProtKB-SubCell"/>
</dbReference>
<dbReference type="Pfam" id="PF07690">
    <property type="entry name" value="MFS_1"/>
    <property type="match status" value="1"/>
</dbReference>
<name>A0AAC9AUR1_SPHMC</name>
<proteinExistence type="predicted"/>
<sequence length="433" mass="44252">MISFRTAGSGGGAPYASAKLALLCAILGSAWAARSIFNPLLDLAKADLAISDMHVGLVQGIALSLPAALLSIPVGRMIDTRNRVLLLVGLAAATMLGSVATALASSFTDLFVYRGLTGLGIMEEAVVLSLAADLFQPERRGRVTALIILAEYFGNALGFVFAGWLLPAASFMPLFTGASEWRMAPLLFGLAGLLLALPLLWMQEPPRRETMPGTGAASLAKGFVALNAFGRLLWPLLVAQVATIMAGNMASVWAVPVLARDFGLGEAESGQLVAAILLVPPLLGALAAGILADRGRGRGGAMVIAAAASLLALPGAAFPVMDSVHVSAALLALLVAGQTAALLGASAISILVLPNDIRGLWFGISGVMTMVFGFALAPSLAPWLAAGTGGELSSALAWILLLCGICAATGFTLALRQDAAEGADGRGPFSSQR</sequence>
<feature type="transmembrane region" description="Helical" evidence="6">
    <location>
        <begin position="232"/>
        <end position="259"/>
    </location>
</feature>
<dbReference type="KEGG" id="smaz:LH19_12055"/>
<feature type="transmembrane region" description="Helical" evidence="6">
    <location>
        <begin position="143"/>
        <end position="166"/>
    </location>
</feature>
<feature type="transmembrane region" description="Helical" evidence="6">
    <location>
        <begin position="84"/>
        <end position="105"/>
    </location>
</feature>